<dbReference type="InterPro" id="IPR005180">
    <property type="entry name" value="DUF302"/>
</dbReference>
<organism evidence="2 3">
    <name type="scientific">Rodentibacter mrazii</name>
    <dbReference type="NCBI Taxonomy" id="1908257"/>
    <lineage>
        <taxon>Bacteria</taxon>
        <taxon>Pseudomonadati</taxon>
        <taxon>Pseudomonadota</taxon>
        <taxon>Gammaproteobacteria</taxon>
        <taxon>Pasteurellales</taxon>
        <taxon>Pasteurellaceae</taxon>
        <taxon>Rodentibacter</taxon>
    </lineage>
</organism>
<dbReference type="InterPro" id="IPR035923">
    <property type="entry name" value="TT1751-like_sf"/>
</dbReference>
<dbReference type="SUPFAM" id="SSF103247">
    <property type="entry name" value="TT1751-like"/>
    <property type="match status" value="1"/>
</dbReference>
<accession>A0A1V3I9N9</accession>
<proteinExistence type="predicted"/>
<evidence type="ECO:0000259" key="1">
    <source>
        <dbReference type="Pfam" id="PF03625"/>
    </source>
</evidence>
<dbReference type="Gene3D" id="3.30.310.70">
    <property type="entry name" value="TT1751-like domain"/>
    <property type="match status" value="1"/>
</dbReference>
<gene>
    <name evidence="2" type="ORF">BKK47_11575</name>
</gene>
<dbReference type="PANTHER" id="PTHR38342">
    <property type="entry name" value="SLR5037 PROTEIN"/>
    <property type="match status" value="1"/>
</dbReference>
<keyword evidence="3" id="KW-1185">Reference proteome</keyword>
<feature type="domain" description="DUF302" evidence="1">
    <location>
        <begin position="41"/>
        <end position="102"/>
    </location>
</feature>
<name>A0A1V3I9N9_9PAST</name>
<evidence type="ECO:0000313" key="3">
    <source>
        <dbReference type="Proteomes" id="UP000189426"/>
    </source>
</evidence>
<dbReference type="EMBL" id="MLHG01000105">
    <property type="protein sequence ID" value="OOF36540.1"/>
    <property type="molecule type" value="Genomic_DNA"/>
</dbReference>
<dbReference type="PANTHER" id="PTHR38342:SF2">
    <property type="entry name" value="INNER MEMBRANE OR EXPORTED"/>
    <property type="match status" value="1"/>
</dbReference>
<dbReference type="CDD" id="cd14797">
    <property type="entry name" value="DUF302"/>
    <property type="match status" value="1"/>
</dbReference>
<dbReference type="AlphaFoldDB" id="A0A1V3I9N9"/>
<evidence type="ECO:0000313" key="2">
    <source>
        <dbReference type="EMBL" id="OOF36540.1"/>
    </source>
</evidence>
<sequence length="134" mass="14412">MFSQADNTALRTVKSEYTAVETVEKIKNAVTEKGMKVFTVIDHQAAAKEAGLAMPFSSVVIFGAPKAGTPMMITSPTLAIDLPIKALVWENKAGEVFVSLNDTDTIGKKHGLTEEVYSKLKGAEKLIPSVVTEK</sequence>
<comment type="caution">
    <text evidence="2">The sequence shown here is derived from an EMBL/GenBank/DDBJ whole genome shotgun (WGS) entry which is preliminary data.</text>
</comment>
<reference evidence="2 3" key="1">
    <citation type="submission" date="2016-10" db="EMBL/GenBank/DDBJ databases">
        <title>Rodentibacter gen. nov. and new species.</title>
        <authorList>
            <person name="Christensen H."/>
        </authorList>
    </citation>
    <scope>NUCLEOTIDE SEQUENCE [LARGE SCALE GENOMIC DNA]</scope>
    <source>
        <strain evidence="2 3">Ppn418</strain>
    </source>
</reference>
<dbReference type="Pfam" id="PF03625">
    <property type="entry name" value="DUF302"/>
    <property type="match status" value="1"/>
</dbReference>
<dbReference type="STRING" id="1908257.BKK47_11575"/>
<protein>
    <recommendedName>
        <fullName evidence="1">DUF302 domain-containing protein</fullName>
    </recommendedName>
</protein>
<dbReference type="Proteomes" id="UP000189426">
    <property type="component" value="Unassembled WGS sequence"/>
</dbReference>